<proteinExistence type="predicted"/>
<dbReference type="EMBL" id="FNBU01000014">
    <property type="protein sequence ID" value="SDF53812.1"/>
    <property type="molecule type" value="Genomic_DNA"/>
</dbReference>
<evidence type="ECO:0000313" key="2">
    <source>
        <dbReference type="EMBL" id="SDF53812.1"/>
    </source>
</evidence>
<name>A0A1G7LWE9_9FIRM</name>
<dbReference type="InterPro" id="IPR024485">
    <property type="entry name" value="DUF2680"/>
</dbReference>
<evidence type="ECO:0008006" key="4">
    <source>
        <dbReference type="Google" id="ProtNLM"/>
    </source>
</evidence>
<evidence type="ECO:0000313" key="3">
    <source>
        <dbReference type="Proteomes" id="UP000243333"/>
    </source>
</evidence>
<dbReference type="RefSeq" id="WP_093690308.1">
    <property type="nucleotide sequence ID" value="NZ_FNBU01000014.1"/>
</dbReference>
<accession>A0A1G7LWE9</accession>
<protein>
    <recommendedName>
        <fullName evidence="4">Zinc resistance-associated protein</fullName>
    </recommendedName>
</protein>
<feature type="chain" id="PRO_5017205848" description="Zinc resistance-associated protein" evidence="1">
    <location>
        <begin position="24"/>
        <end position="129"/>
    </location>
</feature>
<keyword evidence="3" id="KW-1185">Reference proteome</keyword>
<dbReference type="AlphaFoldDB" id="A0A1G7LWE9"/>
<keyword evidence="1" id="KW-0732">Signal</keyword>
<dbReference type="Proteomes" id="UP000243333">
    <property type="component" value="Unassembled WGS sequence"/>
</dbReference>
<gene>
    <name evidence="2" type="ORF">SAMN05660235_01921</name>
</gene>
<sequence>MKKVVLFTLVALLVVAFAGSVLAAPGQGPGPAGWYCPWYGANAANLTDEQKAQIADWGKQMLELRKQMLAKQVEWGWITQAQADQMIAAMEQHITDGAYPGCGMGMRGMMGPGMGMRGGMMAPIAPAQR</sequence>
<feature type="signal peptide" evidence="1">
    <location>
        <begin position="1"/>
        <end position="23"/>
    </location>
</feature>
<dbReference type="STRING" id="1123285.SAMN05660235_01921"/>
<dbReference type="Pfam" id="PF10925">
    <property type="entry name" value="DUF2680"/>
    <property type="match status" value="1"/>
</dbReference>
<organism evidence="2 3">
    <name type="scientific">Sporolituus thermophilus DSM 23256</name>
    <dbReference type="NCBI Taxonomy" id="1123285"/>
    <lineage>
        <taxon>Bacteria</taxon>
        <taxon>Bacillati</taxon>
        <taxon>Bacillota</taxon>
        <taxon>Negativicutes</taxon>
        <taxon>Selenomonadales</taxon>
        <taxon>Sporomusaceae</taxon>
        <taxon>Sporolituus</taxon>
    </lineage>
</organism>
<dbReference type="OrthoDB" id="1681893at2"/>
<evidence type="ECO:0000256" key="1">
    <source>
        <dbReference type="SAM" id="SignalP"/>
    </source>
</evidence>
<reference evidence="3" key="1">
    <citation type="submission" date="2016-10" db="EMBL/GenBank/DDBJ databases">
        <authorList>
            <person name="Varghese N."/>
            <person name="Submissions S."/>
        </authorList>
    </citation>
    <scope>NUCLEOTIDE SEQUENCE [LARGE SCALE GENOMIC DNA]</scope>
    <source>
        <strain evidence="3">DSM 23256</strain>
    </source>
</reference>